<evidence type="ECO:0000313" key="3">
    <source>
        <dbReference type="Proteomes" id="UP001362999"/>
    </source>
</evidence>
<keyword evidence="3" id="KW-1185">Reference proteome</keyword>
<dbReference type="Gene3D" id="3.30.710.10">
    <property type="entry name" value="Potassium Channel Kv1.1, Chain A"/>
    <property type="match status" value="1"/>
</dbReference>
<dbReference type="Pfam" id="PF00651">
    <property type="entry name" value="BTB"/>
    <property type="match status" value="1"/>
</dbReference>
<feature type="domain" description="BTB" evidence="1">
    <location>
        <begin position="23"/>
        <end position="132"/>
    </location>
</feature>
<sequence>MSTSEYDLAGTRQAEGLWFSKDPLVVLRAEDTVFRVSGGILSARSTVFRDMLALPQPSPSVEDTIDGCTVVRLPDSATEVESFLRAIFDSNFFMPPPALVDFDVVIGVLRLAHKYDVEYLFRRALSHLDHLYPIHLDKCSRVHQQFDPDDHIPIADRTVSAIVALRAASQVGATWMLPMIYYTITCWSDFERVDLRAATNMSSDEKFLCLAAQTKFVRENLTSYQFLGELPHRDCTTIKCPGKIAYYRHVVEHWSSHCLDANPLRPSLIYLQHHDDCELCRKLLVAADDDLAIKQRKFWEQLPDMFALPGWDELREMRGTVMEEASVES</sequence>
<dbReference type="AlphaFoldDB" id="A0AAW0EGC2"/>
<comment type="caution">
    <text evidence="2">The sequence shown here is derived from an EMBL/GenBank/DDBJ whole genome shotgun (WGS) entry which is preliminary data.</text>
</comment>
<dbReference type="InterPro" id="IPR011333">
    <property type="entry name" value="SKP1/BTB/POZ_sf"/>
</dbReference>
<proteinExistence type="predicted"/>
<name>A0AAW0EGC2_9AGAR</name>
<dbReference type="CDD" id="cd18186">
    <property type="entry name" value="BTB_POZ_ZBTB_KLHL-like"/>
    <property type="match status" value="1"/>
</dbReference>
<evidence type="ECO:0000259" key="1">
    <source>
        <dbReference type="SMART" id="SM00225"/>
    </source>
</evidence>
<dbReference type="Proteomes" id="UP001362999">
    <property type="component" value="Unassembled WGS sequence"/>
</dbReference>
<dbReference type="SMART" id="SM00225">
    <property type="entry name" value="BTB"/>
    <property type="match status" value="1"/>
</dbReference>
<dbReference type="SUPFAM" id="SSF54695">
    <property type="entry name" value="POZ domain"/>
    <property type="match status" value="1"/>
</dbReference>
<organism evidence="2 3">
    <name type="scientific">Favolaschia claudopus</name>
    <dbReference type="NCBI Taxonomy" id="2862362"/>
    <lineage>
        <taxon>Eukaryota</taxon>
        <taxon>Fungi</taxon>
        <taxon>Dikarya</taxon>
        <taxon>Basidiomycota</taxon>
        <taxon>Agaricomycotina</taxon>
        <taxon>Agaricomycetes</taxon>
        <taxon>Agaricomycetidae</taxon>
        <taxon>Agaricales</taxon>
        <taxon>Marasmiineae</taxon>
        <taxon>Mycenaceae</taxon>
        <taxon>Favolaschia</taxon>
    </lineage>
</organism>
<reference evidence="2 3" key="1">
    <citation type="journal article" date="2024" name="J Genomics">
        <title>Draft genome sequencing and assembly of Favolaschia claudopus CIRM-BRFM 2984 isolated from oak limbs.</title>
        <authorList>
            <person name="Navarro D."/>
            <person name="Drula E."/>
            <person name="Chaduli D."/>
            <person name="Cazenave R."/>
            <person name="Ahrendt S."/>
            <person name="Wang J."/>
            <person name="Lipzen A."/>
            <person name="Daum C."/>
            <person name="Barry K."/>
            <person name="Grigoriev I.V."/>
            <person name="Favel A."/>
            <person name="Rosso M.N."/>
            <person name="Martin F."/>
        </authorList>
    </citation>
    <scope>NUCLEOTIDE SEQUENCE [LARGE SCALE GENOMIC DNA]</scope>
    <source>
        <strain evidence="2 3">CIRM-BRFM 2984</strain>
    </source>
</reference>
<dbReference type="EMBL" id="JAWWNJ010000002">
    <property type="protein sequence ID" value="KAK7062488.1"/>
    <property type="molecule type" value="Genomic_DNA"/>
</dbReference>
<gene>
    <name evidence="2" type="ORF">R3P38DRAFT_3251775</name>
</gene>
<protein>
    <submittedName>
        <fullName evidence="2">BTB domain-containing protein</fullName>
    </submittedName>
</protein>
<accession>A0AAW0EGC2</accession>
<evidence type="ECO:0000313" key="2">
    <source>
        <dbReference type="EMBL" id="KAK7062488.1"/>
    </source>
</evidence>
<dbReference type="InterPro" id="IPR000210">
    <property type="entry name" value="BTB/POZ_dom"/>
</dbReference>